<feature type="chain" id="PRO_5041690761" description="D-aspartate oxidase" evidence="16">
    <location>
        <begin position="20"/>
        <end position="341"/>
    </location>
</feature>
<evidence type="ECO:0000256" key="16">
    <source>
        <dbReference type="SAM" id="SignalP"/>
    </source>
</evidence>
<dbReference type="SUPFAM" id="SSF54373">
    <property type="entry name" value="FAD-linked reductases, C-terminal domain"/>
    <property type="match status" value="1"/>
</dbReference>
<keyword evidence="18" id="KW-1185">Reference proteome</keyword>
<evidence type="ECO:0000256" key="11">
    <source>
        <dbReference type="ARBA" id="ARBA00044541"/>
    </source>
</evidence>
<feature type="binding site" evidence="15">
    <location>
        <begin position="43"/>
        <end position="44"/>
    </location>
    <ligand>
        <name>FAD</name>
        <dbReference type="ChEBI" id="CHEBI:57692"/>
    </ligand>
</feature>
<dbReference type="KEGG" id="emc:129340652"/>
<dbReference type="GO" id="GO:0071949">
    <property type="term" value="F:FAD binding"/>
    <property type="evidence" value="ECO:0007669"/>
    <property type="project" value="InterPro"/>
</dbReference>
<dbReference type="Pfam" id="PF01266">
    <property type="entry name" value="DAO"/>
    <property type="match status" value="1"/>
</dbReference>
<comment type="cofactor">
    <cofactor evidence="1 15">
        <name>FAD</name>
        <dbReference type="ChEBI" id="CHEBI:57692"/>
    </cofactor>
</comment>
<organism evidence="18 19">
    <name type="scientific">Eublepharis macularius</name>
    <name type="common">Leopard gecko</name>
    <name type="synonym">Cyrtodactylus macularius</name>
    <dbReference type="NCBI Taxonomy" id="481883"/>
    <lineage>
        <taxon>Eukaryota</taxon>
        <taxon>Metazoa</taxon>
        <taxon>Chordata</taxon>
        <taxon>Craniata</taxon>
        <taxon>Vertebrata</taxon>
        <taxon>Euteleostomi</taxon>
        <taxon>Lepidosauria</taxon>
        <taxon>Squamata</taxon>
        <taxon>Bifurcata</taxon>
        <taxon>Gekkota</taxon>
        <taxon>Eublepharidae</taxon>
        <taxon>Eublepharinae</taxon>
        <taxon>Eublepharis</taxon>
    </lineage>
</organism>
<sequence length="341" mass="38013">MAKAKVAVVGAGLIGLSTAVCISESIPSCSVTVIADKFTPNTTSDVAAGMLIPHIFPDTPVHQQKQWFRETFDYLSGICNSSQASEAGIHLVSGWQIFKTIPEKKTPFWSDVVLGFRSMTEKEMKKFPQHKFGQAFTTLKCDCPPYLLWLEKRLKENGGYVHVRKIEDLWELHSDYDIIVNCSGIGSRKLMRDREIHPIRGQVLKVHAPWIKHFIRDGDGLTYIYPGIHDVTLGGTRQKDNWNLSPDPSTSKGIFDRCCALEPSLHTAQDVKARVGLRPSRSSVRLQKEILVRGSEKLPVVNNYGHGSGGFSVHQGTAKEATRLIKECIAVLEMSRCKAKL</sequence>
<dbReference type="PANTHER" id="PTHR11530:SF11">
    <property type="entry name" value="D-ASPARTATE OXIDASE"/>
    <property type="match status" value="1"/>
</dbReference>
<evidence type="ECO:0000313" key="18">
    <source>
        <dbReference type="Proteomes" id="UP001190640"/>
    </source>
</evidence>
<gene>
    <name evidence="19" type="primary">DDO</name>
</gene>
<comment type="subcellular location">
    <subcellularLocation>
        <location evidence="3">Cytoplasm</location>
        <location evidence="3">Cytosol</location>
    </subcellularLocation>
    <subcellularLocation>
        <location evidence="2">Peroxisome matrix</location>
    </subcellularLocation>
</comment>
<dbReference type="GO" id="GO:0005829">
    <property type="term" value="C:cytosol"/>
    <property type="evidence" value="ECO:0007669"/>
    <property type="project" value="UniProtKB-SubCell"/>
</dbReference>
<evidence type="ECO:0000313" key="19">
    <source>
        <dbReference type="RefSeq" id="XP_054851542.1"/>
    </source>
</evidence>
<dbReference type="CTD" id="8528"/>
<accession>A0AA97K7T9</accession>
<keyword evidence="7 15" id="KW-0274">FAD</keyword>
<dbReference type="GO" id="GO:0005782">
    <property type="term" value="C:peroxisomal matrix"/>
    <property type="evidence" value="ECO:0007669"/>
    <property type="project" value="UniProtKB-SubCell"/>
</dbReference>
<comment type="function">
    <text evidence="12">Selectively catalyzes the oxidative deamination of acidic amino acids. Suppresses the level of D-aspartate in the brain, an amino acid that can act as an agonist for glutamate receptors. Protects the organism from the toxicity of D-amino acids. May also function in the intestine.</text>
</comment>
<dbReference type="AlphaFoldDB" id="A0AA97K7T9"/>
<dbReference type="SUPFAM" id="SSF51971">
    <property type="entry name" value="Nucleotide-binding domain"/>
    <property type="match status" value="1"/>
</dbReference>
<dbReference type="FunFam" id="3.40.50.720:FF:000551">
    <property type="entry name" value="D-aspartate oxidase"/>
    <property type="match status" value="1"/>
</dbReference>
<keyword evidence="5" id="KW-0963">Cytoplasm</keyword>
<reference evidence="19" key="1">
    <citation type="submission" date="2025-08" db="UniProtKB">
        <authorList>
            <consortium name="RefSeq"/>
        </authorList>
    </citation>
    <scope>IDENTIFICATION</scope>
    <source>
        <tissue evidence="19">Blood</tissue>
    </source>
</reference>
<dbReference type="GO" id="GO:0008445">
    <property type="term" value="F:D-aspartate oxidase activity"/>
    <property type="evidence" value="ECO:0007669"/>
    <property type="project" value="UniProtKB-EC"/>
</dbReference>
<keyword evidence="16" id="KW-0732">Signal</keyword>
<comment type="similarity">
    <text evidence="4">Belongs to the DAMOX/DASOX family.</text>
</comment>
<evidence type="ECO:0000256" key="7">
    <source>
        <dbReference type="ARBA" id="ARBA00022827"/>
    </source>
</evidence>
<dbReference type="GO" id="GO:0019478">
    <property type="term" value="P:D-amino acid catabolic process"/>
    <property type="evidence" value="ECO:0007669"/>
    <property type="project" value="UniProtKB-ARBA"/>
</dbReference>
<evidence type="ECO:0000256" key="12">
    <source>
        <dbReference type="ARBA" id="ARBA00046214"/>
    </source>
</evidence>
<dbReference type="GO" id="GO:0006533">
    <property type="term" value="P:L-aspartate catabolic process"/>
    <property type="evidence" value="ECO:0007669"/>
    <property type="project" value="TreeGrafter"/>
</dbReference>
<dbReference type="InterPro" id="IPR006076">
    <property type="entry name" value="FAD-dep_OxRdtase"/>
</dbReference>
<evidence type="ECO:0000256" key="5">
    <source>
        <dbReference type="ARBA" id="ARBA00022490"/>
    </source>
</evidence>
<evidence type="ECO:0000256" key="2">
    <source>
        <dbReference type="ARBA" id="ARBA00004253"/>
    </source>
</evidence>
<dbReference type="InterPro" id="IPR023209">
    <property type="entry name" value="DAO"/>
</dbReference>
<keyword evidence="6" id="KW-0285">Flavoprotein</keyword>
<feature type="binding site" evidence="15">
    <location>
        <position position="278"/>
    </location>
    <ligand>
        <name>D-dopa</name>
        <dbReference type="ChEBI" id="CHEBI:149689"/>
    </ligand>
</feature>
<dbReference type="GeneID" id="129340652"/>
<feature type="binding site" evidence="15">
    <location>
        <position position="223"/>
    </location>
    <ligand>
        <name>D-dopa</name>
        <dbReference type="ChEBI" id="CHEBI:149689"/>
    </ligand>
</feature>
<dbReference type="Proteomes" id="UP001190640">
    <property type="component" value="Chromosome 1"/>
</dbReference>
<comment type="catalytic activity">
    <reaction evidence="13">
        <text>D-aspartate + O2 + H2O = oxaloacetate + H2O2 + NH4(+)</text>
        <dbReference type="Rhea" id="RHEA:12512"/>
        <dbReference type="ChEBI" id="CHEBI:15377"/>
        <dbReference type="ChEBI" id="CHEBI:15379"/>
        <dbReference type="ChEBI" id="CHEBI:16240"/>
        <dbReference type="ChEBI" id="CHEBI:16452"/>
        <dbReference type="ChEBI" id="CHEBI:28938"/>
        <dbReference type="ChEBI" id="CHEBI:29990"/>
        <dbReference type="EC" id="1.4.3.1"/>
    </reaction>
    <physiologicalReaction direction="left-to-right" evidence="13">
        <dbReference type="Rhea" id="RHEA:12513"/>
    </physiologicalReaction>
</comment>
<dbReference type="FunFam" id="3.30.9.10:FF:000004">
    <property type="entry name" value="D-amino-acid oxidase"/>
    <property type="match status" value="1"/>
</dbReference>
<evidence type="ECO:0000256" key="3">
    <source>
        <dbReference type="ARBA" id="ARBA00004514"/>
    </source>
</evidence>
<evidence type="ECO:0000256" key="1">
    <source>
        <dbReference type="ARBA" id="ARBA00001974"/>
    </source>
</evidence>
<proteinExistence type="inferred from homology"/>
<dbReference type="EC" id="1.4.3.1" evidence="10"/>
<evidence type="ECO:0000256" key="13">
    <source>
        <dbReference type="ARBA" id="ARBA00047522"/>
    </source>
</evidence>
<feature type="signal peptide" evidence="16">
    <location>
        <begin position="1"/>
        <end position="19"/>
    </location>
</feature>
<evidence type="ECO:0000256" key="6">
    <source>
        <dbReference type="ARBA" id="ARBA00022630"/>
    </source>
</evidence>
<dbReference type="Gene3D" id="3.40.50.720">
    <property type="entry name" value="NAD(P)-binding Rossmann-like Domain"/>
    <property type="match status" value="1"/>
</dbReference>
<dbReference type="PIRSF" id="PIRSF000189">
    <property type="entry name" value="D-aa_oxidase"/>
    <property type="match status" value="1"/>
</dbReference>
<evidence type="ECO:0000256" key="15">
    <source>
        <dbReference type="PIRSR" id="PIRSR000189-1"/>
    </source>
</evidence>
<dbReference type="PANTHER" id="PTHR11530">
    <property type="entry name" value="D-AMINO ACID OXIDASE"/>
    <property type="match status" value="1"/>
</dbReference>
<evidence type="ECO:0000256" key="4">
    <source>
        <dbReference type="ARBA" id="ARBA00006730"/>
    </source>
</evidence>
<protein>
    <recommendedName>
        <fullName evidence="11">D-aspartate oxidase</fullName>
        <ecNumber evidence="10">1.4.3.1</ecNumber>
    </recommendedName>
</protein>
<evidence type="ECO:0000256" key="14">
    <source>
        <dbReference type="ARBA" id="ARBA00049882"/>
    </source>
</evidence>
<comment type="catalytic activity">
    <reaction evidence="14">
        <text>D-glutamate + O2 + H2O = 2-oxoglutarate + H2O2 + NH4(+)</text>
        <dbReference type="Rhea" id="RHEA:10028"/>
        <dbReference type="ChEBI" id="CHEBI:15377"/>
        <dbReference type="ChEBI" id="CHEBI:15379"/>
        <dbReference type="ChEBI" id="CHEBI:16240"/>
        <dbReference type="ChEBI" id="CHEBI:16810"/>
        <dbReference type="ChEBI" id="CHEBI:28938"/>
        <dbReference type="ChEBI" id="CHEBI:29986"/>
    </reaction>
    <physiologicalReaction direction="left-to-right" evidence="14">
        <dbReference type="Rhea" id="RHEA:10029"/>
    </physiologicalReaction>
</comment>
<name>A0AA97K7T9_EUBMA</name>
<keyword evidence="9" id="KW-0576">Peroxisome</keyword>
<dbReference type="RefSeq" id="XP_054851542.1">
    <property type="nucleotide sequence ID" value="XM_054995567.1"/>
</dbReference>
<dbReference type="Gene3D" id="3.30.9.10">
    <property type="entry name" value="D-Amino Acid Oxidase, subunit A, domain 2"/>
    <property type="match status" value="1"/>
</dbReference>
<evidence type="ECO:0000256" key="8">
    <source>
        <dbReference type="ARBA" id="ARBA00023002"/>
    </source>
</evidence>
<keyword evidence="8" id="KW-0560">Oxidoreductase</keyword>
<evidence type="ECO:0000256" key="10">
    <source>
        <dbReference type="ARBA" id="ARBA00044520"/>
    </source>
</evidence>
<evidence type="ECO:0000259" key="17">
    <source>
        <dbReference type="Pfam" id="PF01266"/>
    </source>
</evidence>
<feature type="domain" description="FAD dependent oxidoreductase" evidence="17">
    <location>
        <begin position="5"/>
        <end position="323"/>
    </location>
</feature>
<evidence type="ECO:0000256" key="9">
    <source>
        <dbReference type="ARBA" id="ARBA00023140"/>
    </source>
</evidence>